<sequence length="70" mass="8047">MWIGFSLRPIAGISITSELFLMCTDFFPIELEQDYLKCRRESMNIHVVKGSPIVEANCARCENHSAQRSR</sequence>
<reference evidence="1" key="1">
    <citation type="submission" date="2021-08" db="EMBL/GenBank/DDBJ databases">
        <title>WGS assembly of Ceratopteris richardii.</title>
        <authorList>
            <person name="Marchant D.B."/>
            <person name="Chen G."/>
            <person name="Jenkins J."/>
            <person name="Shu S."/>
            <person name="Leebens-Mack J."/>
            <person name="Grimwood J."/>
            <person name="Schmutz J."/>
            <person name="Soltis P."/>
            <person name="Soltis D."/>
            <person name="Chen Z.-H."/>
        </authorList>
    </citation>
    <scope>NUCLEOTIDE SEQUENCE</scope>
    <source>
        <strain evidence="1">Whitten #5841</strain>
        <tissue evidence="1">Leaf</tissue>
    </source>
</reference>
<comment type="caution">
    <text evidence="1">The sequence shown here is derived from an EMBL/GenBank/DDBJ whole genome shotgun (WGS) entry which is preliminary data.</text>
</comment>
<organism evidence="1 2">
    <name type="scientific">Ceratopteris richardii</name>
    <name type="common">Triangle waterfern</name>
    <dbReference type="NCBI Taxonomy" id="49495"/>
    <lineage>
        <taxon>Eukaryota</taxon>
        <taxon>Viridiplantae</taxon>
        <taxon>Streptophyta</taxon>
        <taxon>Embryophyta</taxon>
        <taxon>Tracheophyta</taxon>
        <taxon>Polypodiopsida</taxon>
        <taxon>Polypodiidae</taxon>
        <taxon>Polypodiales</taxon>
        <taxon>Pteridineae</taxon>
        <taxon>Pteridaceae</taxon>
        <taxon>Parkerioideae</taxon>
        <taxon>Ceratopteris</taxon>
    </lineage>
</organism>
<dbReference type="AlphaFoldDB" id="A0A8T2U5P0"/>
<proteinExistence type="predicted"/>
<name>A0A8T2U5P0_CERRI</name>
<dbReference type="Proteomes" id="UP000825935">
    <property type="component" value="Chromosome 8"/>
</dbReference>
<keyword evidence="2" id="KW-1185">Reference proteome</keyword>
<gene>
    <name evidence="1" type="ORF">KP509_08G054500</name>
</gene>
<evidence type="ECO:0000313" key="2">
    <source>
        <dbReference type="Proteomes" id="UP000825935"/>
    </source>
</evidence>
<accession>A0A8T2U5P0</accession>
<evidence type="ECO:0000313" key="1">
    <source>
        <dbReference type="EMBL" id="KAH7431541.1"/>
    </source>
</evidence>
<protein>
    <submittedName>
        <fullName evidence="1">Uncharacterized protein</fullName>
    </submittedName>
</protein>
<dbReference type="EMBL" id="CM035413">
    <property type="protein sequence ID" value="KAH7431541.1"/>
    <property type="molecule type" value="Genomic_DNA"/>
</dbReference>